<evidence type="ECO:0000256" key="9">
    <source>
        <dbReference type="SAM" id="SignalP"/>
    </source>
</evidence>
<keyword evidence="5" id="KW-1133">Transmembrane helix</keyword>
<dbReference type="PROSITE" id="PS50068">
    <property type="entry name" value="LDLRA_2"/>
    <property type="match status" value="4"/>
</dbReference>
<protein>
    <recommendedName>
        <fullName evidence="12">Low-density lipoprotein receptor domain class A</fullName>
    </recommendedName>
</protein>
<evidence type="ECO:0000256" key="8">
    <source>
        <dbReference type="PROSITE-ProRule" id="PRU00124"/>
    </source>
</evidence>
<dbReference type="AlphaFoldDB" id="A0A016VY79"/>
<dbReference type="PANTHER" id="PTHR24270">
    <property type="entry name" value="LOW-DENSITY LIPOPROTEIN RECEPTOR-RELATED"/>
    <property type="match status" value="1"/>
</dbReference>
<feature type="disulfide bond" evidence="8">
    <location>
        <begin position="351"/>
        <end position="366"/>
    </location>
</feature>
<dbReference type="InterPro" id="IPR050685">
    <property type="entry name" value="LDLR"/>
</dbReference>
<dbReference type="GO" id="GO:0012505">
    <property type="term" value="C:endomembrane system"/>
    <property type="evidence" value="ECO:0007669"/>
    <property type="project" value="UniProtKB-SubCell"/>
</dbReference>
<dbReference type="GO" id="GO:0005886">
    <property type="term" value="C:plasma membrane"/>
    <property type="evidence" value="ECO:0007669"/>
    <property type="project" value="TreeGrafter"/>
</dbReference>
<dbReference type="PROSITE" id="PS01209">
    <property type="entry name" value="LDLRA_1"/>
    <property type="match status" value="1"/>
</dbReference>
<dbReference type="Gene3D" id="4.10.400.10">
    <property type="entry name" value="Low-density Lipoprotein Receptor"/>
    <property type="match status" value="4"/>
</dbReference>
<comment type="caution">
    <text evidence="10">The sequence shown here is derived from an EMBL/GenBank/DDBJ whole genome shotgun (WGS) entry which is preliminary data.</text>
</comment>
<evidence type="ECO:0000313" key="10">
    <source>
        <dbReference type="EMBL" id="EYC31972.1"/>
    </source>
</evidence>
<evidence type="ECO:0000256" key="3">
    <source>
        <dbReference type="ARBA" id="ARBA00022692"/>
    </source>
</evidence>
<reference evidence="11" key="1">
    <citation type="journal article" date="2015" name="Nat. Genet.">
        <title>The genome and transcriptome of the zoonotic hookworm Ancylostoma ceylanicum identify infection-specific gene families.</title>
        <authorList>
            <person name="Schwarz E.M."/>
            <person name="Hu Y."/>
            <person name="Antoshechkin I."/>
            <person name="Miller M.M."/>
            <person name="Sternberg P.W."/>
            <person name="Aroian R.V."/>
        </authorList>
    </citation>
    <scope>NUCLEOTIDE SEQUENCE</scope>
    <source>
        <strain evidence="11">HY135</strain>
    </source>
</reference>
<dbReference type="InterPro" id="IPR002172">
    <property type="entry name" value="LDrepeatLR_classA_rpt"/>
</dbReference>
<evidence type="ECO:0008006" key="12">
    <source>
        <dbReference type="Google" id="ProtNLM"/>
    </source>
</evidence>
<keyword evidence="6" id="KW-0472">Membrane</keyword>
<dbReference type="OrthoDB" id="9990982at2759"/>
<evidence type="ECO:0000256" key="7">
    <source>
        <dbReference type="ARBA" id="ARBA00023157"/>
    </source>
</evidence>
<dbReference type="Pfam" id="PF00057">
    <property type="entry name" value="Ldl_recept_a"/>
    <property type="match status" value="2"/>
</dbReference>
<gene>
    <name evidence="10" type="primary">Acey_s0003.g1336</name>
    <name evidence="10" type="synonym">Acey-lrx-1</name>
    <name evidence="10" type="ORF">Y032_0003g1336</name>
</gene>
<accession>A0A016VY79</accession>
<evidence type="ECO:0000256" key="1">
    <source>
        <dbReference type="ARBA" id="ARBA00004167"/>
    </source>
</evidence>
<dbReference type="Proteomes" id="UP000024635">
    <property type="component" value="Unassembled WGS sequence"/>
</dbReference>
<comment type="subcellular location">
    <subcellularLocation>
        <location evidence="2">Endomembrane system</location>
    </subcellularLocation>
    <subcellularLocation>
        <location evidence="1">Membrane</location>
        <topology evidence="1">Single-pass membrane protein</topology>
    </subcellularLocation>
</comment>
<keyword evidence="7 8" id="KW-1015">Disulfide bond</keyword>
<evidence type="ECO:0000256" key="5">
    <source>
        <dbReference type="ARBA" id="ARBA00022989"/>
    </source>
</evidence>
<dbReference type="InterPro" id="IPR023415">
    <property type="entry name" value="LDLR_class-A_CS"/>
</dbReference>
<keyword evidence="11" id="KW-1185">Reference proteome</keyword>
<comment type="caution">
    <text evidence="8">Lacks conserved residue(s) required for the propagation of feature annotation.</text>
</comment>
<dbReference type="STRING" id="53326.A0A016VY79"/>
<dbReference type="InterPro" id="IPR036055">
    <property type="entry name" value="LDL_receptor-like_sf"/>
</dbReference>
<feature type="disulfide bond" evidence="8">
    <location>
        <begin position="229"/>
        <end position="244"/>
    </location>
</feature>
<evidence type="ECO:0000313" key="11">
    <source>
        <dbReference type="Proteomes" id="UP000024635"/>
    </source>
</evidence>
<feature type="disulfide bond" evidence="8">
    <location>
        <begin position="313"/>
        <end position="328"/>
    </location>
</feature>
<dbReference type="GO" id="GO:0016192">
    <property type="term" value="P:vesicle-mediated transport"/>
    <property type="evidence" value="ECO:0007669"/>
    <property type="project" value="UniProtKB-ARBA"/>
</dbReference>
<evidence type="ECO:0000256" key="6">
    <source>
        <dbReference type="ARBA" id="ARBA00023136"/>
    </source>
</evidence>
<keyword evidence="9" id="KW-0732">Signal</keyword>
<dbReference type="SMART" id="SM00192">
    <property type="entry name" value="LDLa"/>
    <property type="match status" value="4"/>
</dbReference>
<dbReference type="PRINTS" id="PR00261">
    <property type="entry name" value="LDLRECEPTOR"/>
</dbReference>
<dbReference type="PANTHER" id="PTHR24270:SF59">
    <property type="entry name" value="LDL RECEPTOR REPEAT-CONTAINING PROTEIN EGG-1-RELATED"/>
    <property type="match status" value="1"/>
</dbReference>
<feature type="signal peptide" evidence="9">
    <location>
        <begin position="1"/>
        <end position="15"/>
    </location>
</feature>
<proteinExistence type="predicted"/>
<feature type="chain" id="PRO_5012407166" description="Low-density lipoprotein receptor domain class A" evidence="9">
    <location>
        <begin position="16"/>
        <end position="367"/>
    </location>
</feature>
<organism evidence="10 11">
    <name type="scientific">Ancylostoma ceylanicum</name>
    <dbReference type="NCBI Taxonomy" id="53326"/>
    <lineage>
        <taxon>Eukaryota</taxon>
        <taxon>Metazoa</taxon>
        <taxon>Ecdysozoa</taxon>
        <taxon>Nematoda</taxon>
        <taxon>Chromadorea</taxon>
        <taxon>Rhabditida</taxon>
        <taxon>Rhabditina</taxon>
        <taxon>Rhabditomorpha</taxon>
        <taxon>Strongyloidea</taxon>
        <taxon>Ancylostomatidae</taxon>
        <taxon>Ancylostomatinae</taxon>
        <taxon>Ancylostoma</taxon>
    </lineage>
</organism>
<keyword evidence="4" id="KW-0677">Repeat</keyword>
<name>A0A016VY79_9BILA</name>
<sequence length="367" mass="40756">MMLISLLLYVSYAFGYEWMPSNGYGNPQIPAVRPAVSSGMAGTRGNFRGGEDYEEGTWDFSPNIPGVPPPAASQRVIYEVPGTAAPQPPNFVVPRQPGMLLPQMTSTPAPTTDAGRPSGAYEINFCDKFEFPDQLLATYGLQRIEHFIWNTSCSSTFYQCSIGQTFVLRCPSESQAFDNSITNCNFRNAIKYCPEFDPVLHCAIKDSCNEMEFACCSMPQQCLPISRRCDGQRDCADGDDENNCPSCSRYEFACVKTGRCIPAEKRCDGVPDDCNDGSNFDELGCNRDPMCIGKFMCHLSQQGPPCIEWADHCNGVRNCAMGEDELNCRHLDAKLISCENQRQSIPKQNWCDGTPHCDDGSDEKYCY</sequence>
<keyword evidence="3" id="KW-0812">Transmembrane</keyword>
<dbReference type="CDD" id="cd00112">
    <property type="entry name" value="LDLa"/>
    <property type="match status" value="3"/>
</dbReference>
<evidence type="ECO:0000256" key="4">
    <source>
        <dbReference type="ARBA" id="ARBA00022737"/>
    </source>
</evidence>
<evidence type="ECO:0000256" key="2">
    <source>
        <dbReference type="ARBA" id="ARBA00004308"/>
    </source>
</evidence>
<dbReference type="EMBL" id="JARK01001339">
    <property type="protein sequence ID" value="EYC31972.1"/>
    <property type="molecule type" value="Genomic_DNA"/>
</dbReference>
<dbReference type="SUPFAM" id="SSF57424">
    <property type="entry name" value="LDL receptor-like module"/>
    <property type="match status" value="3"/>
</dbReference>